<evidence type="ECO:0000256" key="19">
    <source>
        <dbReference type="SAM" id="Phobius"/>
    </source>
</evidence>
<evidence type="ECO:0000256" key="8">
    <source>
        <dbReference type="ARBA" id="ARBA00022741"/>
    </source>
</evidence>
<dbReference type="InterPro" id="IPR004358">
    <property type="entry name" value="Sig_transdc_His_kin-like_C"/>
</dbReference>
<dbReference type="NCBIfam" id="TIGR00229">
    <property type="entry name" value="sensory_box"/>
    <property type="match status" value="1"/>
</dbReference>
<evidence type="ECO:0000256" key="4">
    <source>
        <dbReference type="ARBA" id="ARBA00022553"/>
    </source>
</evidence>
<dbReference type="PROSITE" id="PS50109">
    <property type="entry name" value="HIS_KIN"/>
    <property type="match status" value="1"/>
</dbReference>
<dbReference type="EMBL" id="MTEI01000006">
    <property type="protein sequence ID" value="OQW87862.1"/>
    <property type="molecule type" value="Genomic_DNA"/>
</dbReference>
<evidence type="ECO:0000259" key="22">
    <source>
        <dbReference type="PROSITE" id="PS50110"/>
    </source>
</evidence>
<evidence type="ECO:0000256" key="2">
    <source>
        <dbReference type="ARBA" id="ARBA00004370"/>
    </source>
</evidence>
<dbReference type="FunFam" id="1.10.287.130:FF:000004">
    <property type="entry name" value="Ethylene receptor 1"/>
    <property type="match status" value="1"/>
</dbReference>
<comment type="catalytic activity">
    <reaction evidence="1">
        <text>ATP + protein L-histidine = ADP + protein N-phospho-L-histidine.</text>
        <dbReference type="EC" id="2.7.13.3"/>
    </reaction>
</comment>
<dbReference type="PANTHER" id="PTHR43047:SF72">
    <property type="entry name" value="OSMOSENSING HISTIDINE PROTEIN KINASE SLN1"/>
    <property type="match status" value="1"/>
</dbReference>
<evidence type="ECO:0000256" key="18">
    <source>
        <dbReference type="SAM" id="MobiDB-lite"/>
    </source>
</evidence>
<dbReference type="AlphaFoldDB" id="A0A1W9KUV3"/>
<evidence type="ECO:0000313" key="24">
    <source>
        <dbReference type="EMBL" id="OQW87862.1"/>
    </source>
</evidence>
<evidence type="ECO:0000256" key="17">
    <source>
        <dbReference type="PROSITE-ProRule" id="PRU00169"/>
    </source>
</evidence>
<evidence type="ECO:0000256" key="7">
    <source>
        <dbReference type="ARBA" id="ARBA00022729"/>
    </source>
</evidence>
<dbReference type="GO" id="GO:0000155">
    <property type="term" value="F:phosphorelay sensor kinase activity"/>
    <property type="evidence" value="ECO:0007669"/>
    <property type="project" value="InterPro"/>
</dbReference>
<evidence type="ECO:0000256" key="13">
    <source>
        <dbReference type="ARBA" id="ARBA00023026"/>
    </source>
</evidence>
<evidence type="ECO:0000256" key="9">
    <source>
        <dbReference type="ARBA" id="ARBA00022777"/>
    </source>
</evidence>
<dbReference type="CDD" id="cd00082">
    <property type="entry name" value="HisKA"/>
    <property type="match status" value="1"/>
</dbReference>
<dbReference type="Pfam" id="PF00072">
    <property type="entry name" value="Response_reg"/>
    <property type="match status" value="1"/>
</dbReference>
<keyword evidence="11 19" id="KW-1133">Transmembrane helix</keyword>
<evidence type="ECO:0000256" key="1">
    <source>
        <dbReference type="ARBA" id="ARBA00000085"/>
    </source>
</evidence>
<feature type="domain" description="Response regulatory" evidence="22">
    <location>
        <begin position="745"/>
        <end position="865"/>
    </location>
</feature>
<dbReference type="SMART" id="SM00387">
    <property type="entry name" value="HATPase_c"/>
    <property type="match status" value="1"/>
</dbReference>
<dbReference type="Gene3D" id="3.40.190.10">
    <property type="entry name" value="Periplasmic binding protein-like II"/>
    <property type="match status" value="2"/>
</dbReference>
<dbReference type="SUPFAM" id="SSF52172">
    <property type="entry name" value="CheY-like"/>
    <property type="match status" value="1"/>
</dbReference>
<keyword evidence="13" id="KW-0843">Virulence</keyword>
<protein>
    <recommendedName>
        <fullName evidence="16">Virulence sensor protein BvgS</fullName>
        <ecNumber evidence="3">2.7.13.3</ecNumber>
    </recommendedName>
</protein>
<dbReference type="SUPFAM" id="SSF55874">
    <property type="entry name" value="ATPase domain of HSP90 chaperone/DNA topoisomerase II/histidine kinase"/>
    <property type="match status" value="1"/>
</dbReference>
<dbReference type="GO" id="GO:0009927">
    <property type="term" value="F:histidine phosphotransfer kinase activity"/>
    <property type="evidence" value="ECO:0007669"/>
    <property type="project" value="TreeGrafter"/>
</dbReference>
<accession>A0A1W9KUV3</accession>
<dbReference type="Gene3D" id="3.40.50.2300">
    <property type="match status" value="1"/>
</dbReference>
<dbReference type="Proteomes" id="UP000192505">
    <property type="component" value="Unassembled WGS sequence"/>
</dbReference>
<evidence type="ECO:0000256" key="3">
    <source>
        <dbReference type="ARBA" id="ARBA00012438"/>
    </source>
</evidence>
<feature type="signal peptide" evidence="20">
    <location>
        <begin position="1"/>
        <end position="20"/>
    </location>
</feature>
<dbReference type="Gene3D" id="3.30.565.10">
    <property type="entry name" value="Histidine kinase-like ATPase, C-terminal domain"/>
    <property type="match status" value="1"/>
</dbReference>
<keyword evidence="4 17" id="KW-0597">Phosphoprotein</keyword>
<dbReference type="SMART" id="SM00388">
    <property type="entry name" value="HisKA"/>
    <property type="match status" value="1"/>
</dbReference>
<dbReference type="InterPro" id="IPR001789">
    <property type="entry name" value="Sig_transdc_resp-reg_receiver"/>
</dbReference>
<dbReference type="PANTHER" id="PTHR43047">
    <property type="entry name" value="TWO-COMPONENT HISTIDINE PROTEIN KINASE"/>
    <property type="match status" value="1"/>
</dbReference>
<comment type="function">
    <text evidence="15">Member of the two-component regulatory system BvgS/BvgA. Phosphorylates BvgA via a four-step phosphorelay in response to environmental signals.</text>
</comment>
<dbReference type="EC" id="2.7.13.3" evidence="3"/>
<feature type="modified residue" description="4-aspartylphosphate" evidence="17">
    <location>
        <position position="795"/>
    </location>
</feature>
<dbReference type="GO" id="GO:0006355">
    <property type="term" value="P:regulation of DNA-templated transcription"/>
    <property type="evidence" value="ECO:0007669"/>
    <property type="project" value="InterPro"/>
</dbReference>
<evidence type="ECO:0000256" key="14">
    <source>
        <dbReference type="ARBA" id="ARBA00023136"/>
    </source>
</evidence>
<evidence type="ECO:0000256" key="20">
    <source>
        <dbReference type="SAM" id="SignalP"/>
    </source>
</evidence>
<comment type="caution">
    <text evidence="24">The sequence shown here is derived from an EMBL/GenBank/DDBJ whole genome shotgun (WGS) entry which is preliminary data.</text>
</comment>
<reference evidence="24 25" key="1">
    <citation type="submission" date="2017-01" db="EMBL/GenBank/DDBJ databases">
        <title>Novel large sulfur bacteria in the metagenomes of groundwater-fed chemosynthetic microbial mats in the Lake Huron basin.</title>
        <authorList>
            <person name="Sharrar A.M."/>
            <person name="Flood B.E."/>
            <person name="Bailey J.V."/>
            <person name="Jones D.S."/>
            <person name="Biddanda B."/>
            <person name="Ruberg S.A."/>
            <person name="Marcus D.N."/>
            <person name="Dick G.J."/>
        </authorList>
    </citation>
    <scope>NUCLEOTIDE SEQUENCE [LARGE SCALE GENOMIC DNA]</scope>
    <source>
        <strain evidence="24">A7</strain>
    </source>
</reference>
<dbReference type="InterPro" id="IPR013767">
    <property type="entry name" value="PAS_fold"/>
</dbReference>
<gene>
    <name evidence="24" type="ORF">BWK72_11200</name>
</gene>
<dbReference type="PROSITE" id="PS50110">
    <property type="entry name" value="RESPONSE_REGULATORY"/>
    <property type="match status" value="1"/>
</dbReference>
<feature type="domain" description="PAS" evidence="23">
    <location>
        <begin position="341"/>
        <end position="385"/>
    </location>
</feature>
<dbReference type="InterPro" id="IPR003594">
    <property type="entry name" value="HATPase_dom"/>
</dbReference>
<dbReference type="Pfam" id="PF00989">
    <property type="entry name" value="PAS"/>
    <property type="match status" value="1"/>
</dbReference>
<dbReference type="InterPro" id="IPR000014">
    <property type="entry name" value="PAS"/>
</dbReference>
<dbReference type="PROSITE" id="PS50112">
    <property type="entry name" value="PAS"/>
    <property type="match status" value="1"/>
</dbReference>
<dbReference type="SUPFAM" id="SSF53850">
    <property type="entry name" value="Periplasmic binding protein-like II"/>
    <property type="match status" value="1"/>
</dbReference>
<dbReference type="InterPro" id="IPR003661">
    <property type="entry name" value="HisK_dim/P_dom"/>
</dbReference>
<dbReference type="GO" id="GO:0005524">
    <property type="term" value="F:ATP binding"/>
    <property type="evidence" value="ECO:0007669"/>
    <property type="project" value="UniProtKB-KW"/>
</dbReference>
<keyword evidence="10" id="KW-0067">ATP-binding</keyword>
<name>A0A1W9KUV3_9BURK</name>
<evidence type="ECO:0000256" key="5">
    <source>
        <dbReference type="ARBA" id="ARBA00022679"/>
    </source>
</evidence>
<evidence type="ECO:0000256" key="11">
    <source>
        <dbReference type="ARBA" id="ARBA00022989"/>
    </source>
</evidence>
<evidence type="ECO:0000259" key="23">
    <source>
        <dbReference type="PROSITE" id="PS50112"/>
    </source>
</evidence>
<keyword evidence="7 20" id="KW-0732">Signal</keyword>
<evidence type="ECO:0000256" key="6">
    <source>
        <dbReference type="ARBA" id="ARBA00022692"/>
    </source>
</evidence>
<dbReference type="GO" id="GO:0005886">
    <property type="term" value="C:plasma membrane"/>
    <property type="evidence" value="ECO:0007669"/>
    <property type="project" value="TreeGrafter"/>
</dbReference>
<dbReference type="InterPro" id="IPR036890">
    <property type="entry name" value="HATPase_C_sf"/>
</dbReference>
<feature type="region of interest" description="Disordered" evidence="18">
    <location>
        <begin position="464"/>
        <end position="483"/>
    </location>
</feature>
<keyword evidence="5" id="KW-0808">Transferase</keyword>
<keyword evidence="9" id="KW-0418">Kinase</keyword>
<sequence>MRLGSLLVLGLACSLAGAQAPRENLVFGVFAYLGVEQTRAKYAPLVDYLNQTLKEEQVVLQVLTQAEINQGLADGTLDIVTTNPTHFLVTRKAFPLSGVMATQVAAESGQPLFELGGAIVVAAGRTDISTLKDVRGKRIATPSKQHMGGYRAQAYELFKAGVRLPQDAASVVETGTHQAALLAVLKGSADVGFVREGMVERMLQRGEIQPGQIKIIQPQSHPGFPYVVSTALYPEWPVFASPHVPEKAVRHFAAALFALEPDHPAARASDLWGYTIPADYLPVEDLARALRLPPFDTSPDFTWQDIWQKWSLALISIGIAAIVIVALAVKLMLLARRERRAHTRTQLVLETLGEGLYGTDLQARCTFINRAALQMLGYTEQEVLGVDQHQLFHHRHEDGHAYPPADCPIHQTAQDGVVRRTQEWFTRKDGSGFAVEQVVSPLRWQGRILGTVVGFQDISSRRQTEALQQQAREQTEQARRDAEAANQAKSVFLANMSHEIRTPMNGVLGMAQLLLMPDISEADRLSYARVILSSGETLMALLNDILDLSKVEAGKLALESVPFTPAQLVHDVQSLFAGSAAKKSLGLTAQWHGLADQSYHGDMHRLHQMIVNLVGNALKFTQQGQVRIDGRELSRDAHTALLEFSVTDTGVGLSPEQQTLLFQPFSQADSSVTRRYGGSGLGLSIVRSLAGLMDGQVGVDSAAGQGSRFWFQCRVGWDAADALAQPGTSDHHAAPEPETIRWHGRVLVVDDNPVNRVVMQALLTQLGLHVSEANDGQACVDAITRGELPDLILMDVQMPVMDGVAATRLLRQREAQGQLAHLPIIALTAGAFAEDRQQCLAAGMDDFLTKPIALDDLKPILAKWLRPVNAAQAA</sequence>
<keyword evidence="14 19" id="KW-0472">Membrane</keyword>
<dbReference type="InterPro" id="IPR035965">
    <property type="entry name" value="PAS-like_dom_sf"/>
</dbReference>
<dbReference type="PRINTS" id="PR00344">
    <property type="entry name" value="BCTRLSENSOR"/>
</dbReference>
<dbReference type="Pfam" id="PF12974">
    <property type="entry name" value="Phosphonate-bd"/>
    <property type="match status" value="1"/>
</dbReference>
<dbReference type="CDD" id="cd16922">
    <property type="entry name" value="HATPase_EvgS-ArcB-TorS-like"/>
    <property type="match status" value="1"/>
</dbReference>
<dbReference type="SUPFAM" id="SSF55785">
    <property type="entry name" value="PYP-like sensor domain (PAS domain)"/>
    <property type="match status" value="1"/>
</dbReference>
<evidence type="ECO:0000256" key="16">
    <source>
        <dbReference type="ARBA" id="ARBA00070152"/>
    </source>
</evidence>
<dbReference type="CDD" id="cd17546">
    <property type="entry name" value="REC_hyHK_CKI1_RcsC-like"/>
    <property type="match status" value="1"/>
</dbReference>
<dbReference type="InterPro" id="IPR036097">
    <property type="entry name" value="HisK_dim/P_sf"/>
</dbReference>
<dbReference type="Gene3D" id="1.10.287.130">
    <property type="match status" value="1"/>
</dbReference>
<evidence type="ECO:0000256" key="10">
    <source>
        <dbReference type="ARBA" id="ARBA00022840"/>
    </source>
</evidence>
<comment type="subcellular location">
    <subcellularLocation>
        <location evidence="2">Membrane</location>
    </subcellularLocation>
</comment>
<dbReference type="FunFam" id="3.30.565.10:FF:000010">
    <property type="entry name" value="Sensor histidine kinase RcsC"/>
    <property type="match status" value="1"/>
</dbReference>
<dbReference type="SUPFAM" id="SSF47384">
    <property type="entry name" value="Homodimeric domain of signal transducing histidine kinase"/>
    <property type="match status" value="1"/>
</dbReference>
<dbReference type="CDD" id="cd00130">
    <property type="entry name" value="PAS"/>
    <property type="match status" value="1"/>
</dbReference>
<dbReference type="SMART" id="SM00448">
    <property type="entry name" value="REC"/>
    <property type="match status" value="1"/>
</dbReference>
<evidence type="ECO:0000256" key="12">
    <source>
        <dbReference type="ARBA" id="ARBA00023012"/>
    </source>
</evidence>
<dbReference type="InterPro" id="IPR011006">
    <property type="entry name" value="CheY-like_superfamily"/>
</dbReference>
<dbReference type="Pfam" id="PF02518">
    <property type="entry name" value="HATPase_c"/>
    <property type="match status" value="1"/>
</dbReference>
<dbReference type="SMART" id="SM00091">
    <property type="entry name" value="PAS"/>
    <property type="match status" value="1"/>
</dbReference>
<dbReference type="Pfam" id="PF00512">
    <property type="entry name" value="HisKA"/>
    <property type="match status" value="1"/>
</dbReference>
<feature type="transmembrane region" description="Helical" evidence="19">
    <location>
        <begin position="310"/>
        <end position="334"/>
    </location>
</feature>
<dbReference type="InterPro" id="IPR005467">
    <property type="entry name" value="His_kinase_dom"/>
</dbReference>
<evidence type="ECO:0000313" key="25">
    <source>
        <dbReference type="Proteomes" id="UP000192505"/>
    </source>
</evidence>
<proteinExistence type="predicted"/>
<keyword evidence="8" id="KW-0547">Nucleotide-binding</keyword>
<feature type="domain" description="Histidine kinase" evidence="21">
    <location>
        <begin position="495"/>
        <end position="709"/>
    </location>
</feature>
<feature type="compositionally biased region" description="Basic and acidic residues" evidence="18">
    <location>
        <begin position="473"/>
        <end position="483"/>
    </location>
</feature>
<keyword evidence="12" id="KW-0902">Two-component regulatory system</keyword>
<evidence type="ECO:0000259" key="21">
    <source>
        <dbReference type="PROSITE" id="PS50109"/>
    </source>
</evidence>
<organism evidence="24 25">
    <name type="scientific">Rhodoferax ferrireducens</name>
    <dbReference type="NCBI Taxonomy" id="192843"/>
    <lineage>
        <taxon>Bacteria</taxon>
        <taxon>Pseudomonadati</taxon>
        <taxon>Pseudomonadota</taxon>
        <taxon>Betaproteobacteria</taxon>
        <taxon>Burkholderiales</taxon>
        <taxon>Comamonadaceae</taxon>
        <taxon>Rhodoferax</taxon>
    </lineage>
</organism>
<feature type="chain" id="PRO_5011964280" description="Virulence sensor protein BvgS" evidence="20">
    <location>
        <begin position="21"/>
        <end position="874"/>
    </location>
</feature>
<evidence type="ECO:0000256" key="15">
    <source>
        <dbReference type="ARBA" id="ARBA00058004"/>
    </source>
</evidence>
<keyword evidence="6 19" id="KW-0812">Transmembrane</keyword>
<dbReference type="Gene3D" id="3.30.450.20">
    <property type="entry name" value="PAS domain"/>
    <property type="match status" value="1"/>
</dbReference>